<name>A0A2P2MHC6_RHIMU</name>
<protein>
    <submittedName>
        <fullName evidence="1">Uncharacterized protein</fullName>
    </submittedName>
</protein>
<evidence type="ECO:0000313" key="1">
    <source>
        <dbReference type="EMBL" id="MBX29577.1"/>
    </source>
</evidence>
<reference evidence="1" key="1">
    <citation type="submission" date="2018-02" db="EMBL/GenBank/DDBJ databases">
        <title>Rhizophora mucronata_Transcriptome.</title>
        <authorList>
            <person name="Meera S.P."/>
            <person name="Sreeshan A."/>
            <person name="Augustine A."/>
        </authorList>
    </citation>
    <scope>NUCLEOTIDE SEQUENCE</scope>
    <source>
        <tissue evidence="1">Leaf</tissue>
    </source>
</reference>
<proteinExistence type="predicted"/>
<dbReference type="EMBL" id="GGEC01049093">
    <property type="protein sequence ID" value="MBX29577.1"/>
    <property type="molecule type" value="Transcribed_RNA"/>
</dbReference>
<accession>A0A2P2MHC6</accession>
<dbReference type="AlphaFoldDB" id="A0A2P2MHC6"/>
<sequence>MMPLCKYSNISMFSFTFGFHTPRTIRLHLNFCYILTTMPHLICNAIKIWVYDHIFQ</sequence>
<organism evidence="1">
    <name type="scientific">Rhizophora mucronata</name>
    <name type="common">Asiatic mangrove</name>
    <dbReference type="NCBI Taxonomy" id="61149"/>
    <lineage>
        <taxon>Eukaryota</taxon>
        <taxon>Viridiplantae</taxon>
        <taxon>Streptophyta</taxon>
        <taxon>Embryophyta</taxon>
        <taxon>Tracheophyta</taxon>
        <taxon>Spermatophyta</taxon>
        <taxon>Magnoliopsida</taxon>
        <taxon>eudicotyledons</taxon>
        <taxon>Gunneridae</taxon>
        <taxon>Pentapetalae</taxon>
        <taxon>rosids</taxon>
        <taxon>fabids</taxon>
        <taxon>Malpighiales</taxon>
        <taxon>Rhizophoraceae</taxon>
        <taxon>Rhizophora</taxon>
    </lineage>
</organism>